<dbReference type="InterPro" id="IPR036249">
    <property type="entry name" value="Thioredoxin-like_sf"/>
</dbReference>
<comment type="function">
    <text evidence="7">Required for disulfide bond formation in some periplasmic proteins. Acts by transferring its disulfide bond to other proteins and is reduced in the process.</text>
</comment>
<dbReference type="Pfam" id="PF13098">
    <property type="entry name" value="Thioredoxin_2"/>
    <property type="match status" value="1"/>
</dbReference>
<dbReference type="RefSeq" id="WP_131975936.1">
    <property type="nucleotide sequence ID" value="NZ_SLYB01000007.1"/>
</dbReference>
<feature type="signal peptide" evidence="7">
    <location>
        <begin position="1"/>
        <end position="18"/>
    </location>
</feature>
<evidence type="ECO:0000313" key="11">
    <source>
        <dbReference type="Proteomes" id="UP000295763"/>
    </source>
</evidence>
<dbReference type="InterPro" id="IPR009094">
    <property type="entry name" value="DiS-bond_isomerase_DsbC/G_N_sf"/>
</dbReference>
<sequence length="227" mass="25100">MKKLLTALLIASAGTAMANDATIIKRLQALGAQDIEIKPSPLKGIKTIITDQGILYASEDGKYVLQGKMYEMAEQGFTDVVGKMLLDKLNALQSEMIIYPAKNEKHVVTVFMDITCHYCHLLHEQIKQYNDLGITVRYLAFPRTGMNKTAEQMEAIWTAKDPQFALNEAEKGNMPKTLKTPNTVKKHYNLGVQFGVHGTPSIITSSGEMLGGYLAPKDLLAALEQQK</sequence>
<feature type="domain" description="Disulphide bond isomerase DsbC/G N-terminal" evidence="8">
    <location>
        <begin position="15"/>
        <end position="75"/>
    </location>
</feature>
<accession>A0A4R2T1J0</accession>
<dbReference type="PANTHER" id="PTHR35272:SF3">
    <property type="entry name" value="THIOL:DISULFIDE INTERCHANGE PROTEIN DSBC"/>
    <property type="match status" value="1"/>
</dbReference>
<dbReference type="GO" id="GO:0042597">
    <property type="term" value="C:periplasmic space"/>
    <property type="evidence" value="ECO:0007669"/>
    <property type="project" value="UniProtKB-SubCell"/>
</dbReference>
<dbReference type="InterPro" id="IPR018950">
    <property type="entry name" value="DiS-bond_isomerase_DsbC/G_N"/>
</dbReference>
<keyword evidence="11" id="KW-1185">Reference proteome</keyword>
<evidence type="ECO:0000256" key="7">
    <source>
        <dbReference type="RuleBase" id="RU364038"/>
    </source>
</evidence>
<gene>
    <name evidence="10" type="ORF">EDC44_10768</name>
</gene>
<dbReference type="InterPro" id="IPR051470">
    <property type="entry name" value="Thiol:disulfide_interchange"/>
</dbReference>
<evidence type="ECO:0000256" key="1">
    <source>
        <dbReference type="ARBA" id="ARBA00004418"/>
    </source>
</evidence>
<reference evidence="10 11" key="1">
    <citation type="submission" date="2019-03" db="EMBL/GenBank/DDBJ databases">
        <title>Genomic Encyclopedia of Type Strains, Phase IV (KMG-IV): sequencing the most valuable type-strain genomes for metagenomic binning, comparative biology and taxonomic classification.</title>
        <authorList>
            <person name="Goeker M."/>
        </authorList>
    </citation>
    <scope>NUCLEOTIDE SEQUENCE [LARGE SCALE GENOMIC DNA]</scope>
    <source>
        <strain evidence="10 11">DSM 28404</strain>
    </source>
</reference>
<dbReference type="InterPro" id="IPR033954">
    <property type="entry name" value="DiS-bond_Isoase_DsbC/G"/>
</dbReference>
<evidence type="ECO:0000256" key="6">
    <source>
        <dbReference type="ARBA" id="ARBA00023284"/>
    </source>
</evidence>
<dbReference type="SUPFAM" id="SSF54423">
    <property type="entry name" value="DsbC/DsbG N-terminal domain-like"/>
    <property type="match status" value="1"/>
</dbReference>
<dbReference type="Gene3D" id="3.40.30.10">
    <property type="entry name" value="Glutaredoxin"/>
    <property type="match status" value="1"/>
</dbReference>
<evidence type="ECO:0000256" key="5">
    <source>
        <dbReference type="ARBA" id="ARBA00023157"/>
    </source>
</evidence>
<keyword evidence="3 7" id="KW-0732">Signal</keyword>
<dbReference type="CDD" id="cd03020">
    <property type="entry name" value="DsbA_DsbC_DsbG"/>
    <property type="match status" value="1"/>
</dbReference>
<dbReference type="Gene3D" id="3.10.450.70">
    <property type="entry name" value="Disulphide bond isomerase, DsbC/G, N-terminal"/>
    <property type="match status" value="1"/>
</dbReference>
<dbReference type="Proteomes" id="UP000295763">
    <property type="component" value="Unassembled WGS sequence"/>
</dbReference>
<proteinExistence type="inferred from homology"/>
<evidence type="ECO:0000256" key="3">
    <source>
        <dbReference type="ARBA" id="ARBA00022729"/>
    </source>
</evidence>
<feature type="domain" description="Thioredoxin-like fold" evidence="9">
    <location>
        <begin position="101"/>
        <end position="223"/>
    </location>
</feature>
<comment type="similarity">
    <text evidence="2 7">Belongs to the thioredoxin family. DsbC subfamily.</text>
</comment>
<feature type="chain" id="PRO_5021031208" description="Thiol:disulfide interchange protein" evidence="7">
    <location>
        <begin position="19"/>
        <end position="227"/>
    </location>
</feature>
<dbReference type="Pfam" id="PF10411">
    <property type="entry name" value="DsbC_N"/>
    <property type="match status" value="1"/>
</dbReference>
<dbReference type="EMBL" id="SLYB01000007">
    <property type="protein sequence ID" value="TCP95785.1"/>
    <property type="molecule type" value="Genomic_DNA"/>
</dbReference>
<keyword evidence="5" id="KW-1015">Disulfide bond</keyword>
<keyword evidence="4 7" id="KW-0574">Periplasm</keyword>
<keyword evidence="6 7" id="KW-0676">Redox-active center</keyword>
<dbReference type="OrthoDB" id="12976at2"/>
<evidence type="ECO:0000259" key="8">
    <source>
        <dbReference type="Pfam" id="PF10411"/>
    </source>
</evidence>
<evidence type="ECO:0000256" key="2">
    <source>
        <dbReference type="ARBA" id="ARBA00009813"/>
    </source>
</evidence>
<comment type="subcellular location">
    <subcellularLocation>
        <location evidence="1 7">Periplasm</location>
    </subcellularLocation>
</comment>
<protein>
    <recommendedName>
        <fullName evidence="7">Thiol:disulfide interchange protein</fullName>
    </recommendedName>
</protein>
<dbReference type="InterPro" id="IPR012336">
    <property type="entry name" value="Thioredoxin-like_fold"/>
</dbReference>
<dbReference type="PANTHER" id="PTHR35272">
    <property type="entry name" value="THIOL:DISULFIDE INTERCHANGE PROTEIN DSBC-RELATED"/>
    <property type="match status" value="1"/>
</dbReference>
<evidence type="ECO:0000313" key="10">
    <source>
        <dbReference type="EMBL" id="TCP95785.1"/>
    </source>
</evidence>
<dbReference type="AlphaFoldDB" id="A0A4R2T1J0"/>
<comment type="caution">
    <text evidence="10">The sequence shown here is derived from an EMBL/GenBank/DDBJ whole genome shotgun (WGS) entry which is preliminary data.</text>
</comment>
<evidence type="ECO:0000256" key="4">
    <source>
        <dbReference type="ARBA" id="ARBA00022764"/>
    </source>
</evidence>
<evidence type="ECO:0000259" key="9">
    <source>
        <dbReference type="Pfam" id="PF13098"/>
    </source>
</evidence>
<organism evidence="10 11">
    <name type="scientific">Cricetibacter osteomyelitidis</name>
    <dbReference type="NCBI Taxonomy" id="1521931"/>
    <lineage>
        <taxon>Bacteria</taxon>
        <taxon>Pseudomonadati</taxon>
        <taxon>Pseudomonadota</taxon>
        <taxon>Gammaproteobacteria</taxon>
        <taxon>Pasteurellales</taxon>
        <taxon>Pasteurellaceae</taxon>
        <taxon>Cricetibacter</taxon>
    </lineage>
</organism>
<dbReference type="NCBIfam" id="NF008129">
    <property type="entry name" value="PRK10877.1"/>
    <property type="match status" value="1"/>
</dbReference>
<name>A0A4R2T1J0_9PAST</name>
<dbReference type="SUPFAM" id="SSF52833">
    <property type="entry name" value="Thioredoxin-like"/>
    <property type="match status" value="1"/>
</dbReference>